<protein>
    <submittedName>
        <fullName evidence="3">Uncharacterized protein</fullName>
    </submittedName>
</protein>
<accession>A0A160T5Q7</accession>
<feature type="region of interest" description="Disordered" evidence="1">
    <location>
        <begin position="74"/>
        <end position="97"/>
    </location>
</feature>
<keyword evidence="2" id="KW-1133">Transmembrane helix</keyword>
<organism evidence="3 4">
    <name type="scientific">Candidatus Promineifilum breve</name>
    <dbReference type="NCBI Taxonomy" id="1806508"/>
    <lineage>
        <taxon>Bacteria</taxon>
        <taxon>Bacillati</taxon>
        <taxon>Chloroflexota</taxon>
        <taxon>Ardenticatenia</taxon>
        <taxon>Candidatus Promineifilales</taxon>
        <taxon>Candidatus Promineifilaceae</taxon>
        <taxon>Candidatus Promineifilum</taxon>
    </lineage>
</organism>
<proteinExistence type="predicted"/>
<keyword evidence="2" id="KW-0812">Transmembrane</keyword>
<dbReference type="KEGG" id="pbf:CFX0092_A2961"/>
<reference evidence="3" key="1">
    <citation type="submission" date="2016-01" db="EMBL/GenBank/DDBJ databases">
        <authorList>
            <person name="Mcilroy J.S."/>
            <person name="Karst M S."/>
            <person name="Albertsen M."/>
        </authorList>
    </citation>
    <scope>NUCLEOTIDE SEQUENCE</scope>
    <source>
        <strain evidence="3">Cfx-K</strain>
    </source>
</reference>
<keyword evidence="2" id="KW-0472">Membrane</keyword>
<feature type="transmembrane region" description="Helical" evidence="2">
    <location>
        <begin position="21"/>
        <end position="44"/>
    </location>
</feature>
<evidence type="ECO:0000313" key="4">
    <source>
        <dbReference type="Proteomes" id="UP000215027"/>
    </source>
</evidence>
<evidence type="ECO:0000256" key="1">
    <source>
        <dbReference type="SAM" id="MobiDB-lite"/>
    </source>
</evidence>
<name>A0A160T5Q7_9CHLR</name>
<sequence>MEPIAQPGPPPPAAPAPRRRVWPWLVGCLLLLALGVAAVFLLVLPLARLSTSTTSATLPTAAVTAEAVEPTAVEPTAAATLTTPPDTATSPAGETATDEPTIVATITPLATLVGVVITPTFAFGPDDNFIQNGDFDDDWVNGWTREGGEDSPGTVEVRPLTDAPDDSALHMAQSGAGVLHLAQRVVLAFPVESLVFRARVRLDGAAGGGRSALILRYEDADGAPLGASVWHDDSAAATALWGRGPLPDEDAPVVARALDDGWQAVELALGAELADALPDVDPVAVRQITISLALLGEDGCAPTACATTLEASQLSLTAEMP</sequence>
<feature type="compositionally biased region" description="Low complexity" evidence="1">
    <location>
        <begin position="74"/>
        <end position="89"/>
    </location>
</feature>
<keyword evidence="4" id="KW-1185">Reference proteome</keyword>
<gene>
    <name evidence="3" type="ORF">CFX0092_A2961</name>
</gene>
<dbReference type="Proteomes" id="UP000215027">
    <property type="component" value="Chromosome I"/>
</dbReference>
<dbReference type="EMBL" id="LN890655">
    <property type="protein sequence ID" value="CUS04839.2"/>
    <property type="molecule type" value="Genomic_DNA"/>
</dbReference>
<evidence type="ECO:0000256" key="2">
    <source>
        <dbReference type="SAM" id="Phobius"/>
    </source>
</evidence>
<dbReference type="Gene3D" id="2.60.120.260">
    <property type="entry name" value="Galactose-binding domain-like"/>
    <property type="match status" value="1"/>
</dbReference>
<evidence type="ECO:0000313" key="3">
    <source>
        <dbReference type="EMBL" id="CUS04839.2"/>
    </source>
</evidence>
<dbReference type="AlphaFoldDB" id="A0A160T5Q7"/>